<dbReference type="Gene3D" id="3.90.79.10">
    <property type="entry name" value="Nucleoside Triphosphate Pyrophosphohydrolase"/>
    <property type="match status" value="1"/>
</dbReference>
<keyword evidence="2" id="KW-0378">Hydrolase</keyword>
<dbReference type="InterPro" id="IPR015797">
    <property type="entry name" value="NUDIX_hydrolase-like_dom_sf"/>
</dbReference>
<dbReference type="SUPFAM" id="SSF55811">
    <property type="entry name" value="Nudix"/>
    <property type="match status" value="1"/>
</dbReference>
<evidence type="ECO:0000256" key="1">
    <source>
        <dbReference type="ARBA" id="ARBA00001946"/>
    </source>
</evidence>
<organism evidence="4 5">
    <name type="scientific">Allocatelliglobosispora scoriae</name>
    <dbReference type="NCBI Taxonomy" id="643052"/>
    <lineage>
        <taxon>Bacteria</taxon>
        <taxon>Bacillati</taxon>
        <taxon>Actinomycetota</taxon>
        <taxon>Actinomycetes</taxon>
        <taxon>Micromonosporales</taxon>
        <taxon>Micromonosporaceae</taxon>
        <taxon>Allocatelliglobosispora</taxon>
    </lineage>
</organism>
<dbReference type="AlphaFoldDB" id="A0A841BDH5"/>
<comment type="caution">
    <text evidence="4">The sequence shown here is derived from an EMBL/GenBank/DDBJ whole genome shotgun (WGS) entry which is preliminary data.</text>
</comment>
<reference evidence="4 5" key="1">
    <citation type="submission" date="2020-08" db="EMBL/GenBank/DDBJ databases">
        <title>Sequencing the genomes of 1000 actinobacteria strains.</title>
        <authorList>
            <person name="Klenk H.-P."/>
        </authorList>
    </citation>
    <scope>NUCLEOTIDE SEQUENCE [LARGE SCALE GENOMIC DNA]</scope>
    <source>
        <strain evidence="4 5">DSM 45362</strain>
    </source>
</reference>
<evidence type="ECO:0000259" key="3">
    <source>
        <dbReference type="PROSITE" id="PS51462"/>
    </source>
</evidence>
<dbReference type="CDD" id="cd02883">
    <property type="entry name" value="NUDIX_Hydrolase"/>
    <property type="match status" value="1"/>
</dbReference>
<sequence length="146" mass="15801">MTTLRIVLVALVHPDGAVLLRMRDEQSVTRSNRWSLPGGAVETGEDPRDAGRRLVAAQTGITVEAELIGIWNGFLPGVPAEVYFYAVPSTATVVVNPADFTSEFVPGADLQSGRTFTPATGYVLARFADKPRYQSLLRRPDADDLA</sequence>
<dbReference type="PANTHER" id="PTHR43046">
    <property type="entry name" value="GDP-MANNOSE MANNOSYL HYDROLASE"/>
    <property type="match status" value="1"/>
</dbReference>
<dbReference type="PANTHER" id="PTHR43046:SF14">
    <property type="entry name" value="MUTT_NUDIX FAMILY PROTEIN"/>
    <property type="match status" value="1"/>
</dbReference>
<evidence type="ECO:0000256" key="2">
    <source>
        <dbReference type="ARBA" id="ARBA00022801"/>
    </source>
</evidence>
<accession>A0A841BDH5</accession>
<dbReference type="RefSeq" id="WP_184831565.1">
    <property type="nucleotide sequence ID" value="NZ_JACHMN010000001.1"/>
</dbReference>
<dbReference type="InterPro" id="IPR000086">
    <property type="entry name" value="NUDIX_hydrolase_dom"/>
</dbReference>
<protein>
    <submittedName>
        <fullName evidence="4">8-oxo-dGTP pyrophosphatase MutT (NUDIX family)</fullName>
    </submittedName>
</protein>
<dbReference type="PROSITE" id="PS51462">
    <property type="entry name" value="NUDIX"/>
    <property type="match status" value="1"/>
</dbReference>
<dbReference type="Pfam" id="PF00293">
    <property type="entry name" value="NUDIX"/>
    <property type="match status" value="1"/>
</dbReference>
<comment type="cofactor">
    <cofactor evidence="1">
        <name>Mg(2+)</name>
        <dbReference type="ChEBI" id="CHEBI:18420"/>
    </cofactor>
</comment>
<feature type="domain" description="Nudix hydrolase" evidence="3">
    <location>
        <begin position="2"/>
        <end position="138"/>
    </location>
</feature>
<keyword evidence="5" id="KW-1185">Reference proteome</keyword>
<dbReference type="GO" id="GO:0016787">
    <property type="term" value="F:hydrolase activity"/>
    <property type="evidence" value="ECO:0007669"/>
    <property type="project" value="UniProtKB-KW"/>
</dbReference>
<name>A0A841BDH5_9ACTN</name>
<dbReference type="EMBL" id="JACHMN010000001">
    <property type="protein sequence ID" value="MBB5867157.1"/>
    <property type="molecule type" value="Genomic_DNA"/>
</dbReference>
<dbReference type="Proteomes" id="UP000587527">
    <property type="component" value="Unassembled WGS sequence"/>
</dbReference>
<evidence type="ECO:0000313" key="4">
    <source>
        <dbReference type="EMBL" id="MBB5867157.1"/>
    </source>
</evidence>
<evidence type="ECO:0000313" key="5">
    <source>
        <dbReference type="Proteomes" id="UP000587527"/>
    </source>
</evidence>
<proteinExistence type="predicted"/>
<gene>
    <name evidence="4" type="ORF">F4553_000536</name>
</gene>